<dbReference type="InterPro" id="IPR050360">
    <property type="entry name" value="MFS_Sugar_Transporters"/>
</dbReference>
<dbReference type="Proteomes" id="UP000308549">
    <property type="component" value="Unassembled WGS sequence"/>
</dbReference>
<feature type="domain" description="CHORD" evidence="14">
    <location>
        <begin position="707"/>
        <end position="768"/>
    </location>
</feature>
<evidence type="ECO:0000313" key="15">
    <source>
        <dbReference type="EMBL" id="TKA25764.1"/>
    </source>
</evidence>
<feature type="compositionally biased region" description="Basic and acidic residues" evidence="10">
    <location>
        <begin position="645"/>
        <end position="663"/>
    </location>
</feature>
<feature type="transmembrane region" description="Helical" evidence="11">
    <location>
        <begin position="194"/>
        <end position="213"/>
    </location>
</feature>
<dbReference type="AlphaFoldDB" id="A0A4U0TU71"/>
<feature type="region of interest" description="Disordered" evidence="10">
    <location>
        <begin position="628"/>
        <end position="705"/>
    </location>
</feature>
<dbReference type="GO" id="GO:0005351">
    <property type="term" value="F:carbohydrate:proton symporter activity"/>
    <property type="evidence" value="ECO:0007669"/>
    <property type="project" value="TreeGrafter"/>
</dbReference>
<protein>
    <recommendedName>
        <fullName evidence="17">Major facilitator superfamily (MFS) profile domain-containing protein</fullName>
    </recommendedName>
</protein>
<feature type="transmembrane region" description="Helical" evidence="11">
    <location>
        <begin position="373"/>
        <end position="391"/>
    </location>
</feature>
<keyword evidence="5" id="KW-0479">Metal-binding</keyword>
<evidence type="ECO:0000256" key="2">
    <source>
        <dbReference type="ARBA" id="ARBA00010992"/>
    </source>
</evidence>
<evidence type="ECO:0000256" key="1">
    <source>
        <dbReference type="ARBA" id="ARBA00004141"/>
    </source>
</evidence>
<organism evidence="15 16">
    <name type="scientific">Salinomyces thailandicus</name>
    <dbReference type="NCBI Taxonomy" id="706561"/>
    <lineage>
        <taxon>Eukaryota</taxon>
        <taxon>Fungi</taxon>
        <taxon>Dikarya</taxon>
        <taxon>Ascomycota</taxon>
        <taxon>Pezizomycotina</taxon>
        <taxon>Dothideomycetes</taxon>
        <taxon>Dothideomycetidae</taxon>
        <taxon>Mycosphaerellales</taxon>
        <taxon>Teratosphaeriaceae</taxon>
        <taxon>Salinomyces</taxon>
    </lineage>
</organism>
<evidence type="ECO:0000256" key="3">
    <source>
        <dbReference type="ARBA" id="ARBA00022448"/>
    </source>
</evidence>
<evidence type="ECO:0000256" key="7">
    <source>
        <dbReference type="ARBA" id="ARBA00022833"/>
    </source>
</evidence>
<sequence>MAEKLDELHTSDYIEDVGTEVARSGSAMAADHSEKPVWEQRQLYGPPGIRGIFKSRYVFAAAAFATLGGTLFGYDQGVVSITLVMPQFLDQFPEIGPDSVDSSFKKGLLTAMIELGAFLGAMNQGWIADKISRKWSILLAACIFLIGSAIQTGSVNYGMLTGARFVGGIGVGMFAMVTPLYISEIAPPEIRGTLLVLQELSITTGIVVAYYITYGTRYIGGDWAWRLPFLIQMMPAILLGLGVPFLPYTPRWLCQTGRDDQALKTLAKLRQQPESDSRVQQEWYEIRSEVAYRREIQQERYPKLQDGTVRSRMLLQANNWADCWRRQGWKRTQVGVGLMFFQQFVGINALIYYSPTLFETMGLGYEMQLTMSGVLNVCQVVACVCSLWGMDKFGRRKLLLGGGVCMFASHFIIAVLVGLYSGKWEDHAAAAWTSVAFLLFFMFTFGATWGPIPWAMPAEVFPSSIRAKGCAQATMSNWGNNFIIGLITPPMLSSIGFGTYVFFAAFCLLALIWVWFFVPETMGRTLEQMDFVFKDNQSQDELARRARIEAAMTQRIQREANEKLRQSTSSNMAQKCVHKGCGKLFTDPEDPCSYHPGPPVFHEGQKGWKCCKPRVLTFDEFMTIPPCTTGKHSTVDDTPAPEPQSSKEDVDAKIEASRVKKEQGTAQPAVSRQPIAAAQPPQPSSSPAPPEPEDDDPSLPIPANVPCKRRACTATYTPSANRDNEQCLHHPGHPIFHEGSKGYTCCKRRVLEFDDFLNMPGCTTTSYHLFVGAKKDPKAEETLKDIRNDFYQTATTVIASLYLKKIDKERSKVAFPAADTVELDLHTADQTRYTTRMVTFGPIDPEKSSFKIMGTKLELTLVKADGVGWPVLRKDDPHTGEIIQAGRAGRV</sequence>
<keyword evidence="9 11" id="KW-0472">Membrane</keyword>
<dbReference type="Gene3D" id="1.20.1250.20">
    <property type="entry name" value="MFS general substrate transporter like domains"/>
    <property type="match status" value="1"/>
</dbReference>
<dbReference type="Gene3D" id="4.10.1130.20">
    <property type="match status" value="2"/>
</dbReference>
<evidence type="ECO:0000259" key="12">
    <source>
        <dbReference type="PROSITE" id="PS50850"/>
    </source>
</evidence>
<evidence type="ECO:0000256" key="9">
    <source>
        <dbReference type="ARBA" id="ARBA00023136"/>
    </source>
</evidence>
<dbReference type="GO" id="GO:0016020">
    <property type="term" value="C:membrane"/>
    <property type="evidence" value="ECO:0007669"/>
    <property type="project" value="UniProtKB-SubCell"/>
</dbReference>
<feature type="transmembrane region" description="Helical" evidence="11">
    <location>
        <begin position="135"/>
        <end position="153"/>
    </location>
</feature>
<dbReference type="PROSITE" id="PS51401">
    <property type="entry name" value="CHORD"/>
    <property type="match status" value="2"/>
</dbReference>
<comment type="similarity">
    <text evidence="2">Belongs to the major facilitator superfamily. Sugar transporter (TC 2.A.1.1) family.</text>
</comment>
<dbReference type="CDD" id="cd06466">
    <property type="entry name" value="p23_CS_SGT1_like"/>
    <property type="match status" value="1"/>
</dbReference>
<dbReference type="InterPro" id="IPR005828">
    <property type="entry name" value="MFS_sugar_transport-like"/>
</dbReference>
<dbReference type="InterPro" id="IPR020846">
    <property type="entry name" value="MFS_dom"/>
</dbReference>
<feature type="transmembrane region" description="Helical" evidence="11">
    <location>
        <begin position="398"/>
        <end position="422"/>
    </location>
</feature>
<feature type="transmembrane region" description="Helical" evidence="11">
    <location>
        <begin position="57"/>
        <end position="74"/>
    </location>
</feature>
<feature type="transmembrane region" description="Helical" evidence="11">
    <location>
        <begin position="225"/>
        <end position="248"/>
    </location>
</feature>
<dbReference type="InterPro" id="IPR007052">
    <property type="entry name" value="CS_dom"/>
</dbReference>
<dbReference type="SUPFAM" id="SSF103473">
    <property type="entry name" value="MFS general substrate transporter"/>
    <property type="match status" value="1"/>
</dbReference>
<reference evidence="15 16" key="1">
    <citation type="submission" date="2017-03" db="EMBL/GenBank/DDBJ databases">
        <title>Genomes of endolithic fungi from Antarctica.</title>
        <authorList>
            <person name="Coleine C."/>
            <person name="Masonjones S."/>
            <person name="Stajich J.E."/>
        </authorList>
    </citation>
    <scope>NUCLEOTIDE SEQUENCE [LARGE SCALE GENOMIC DNA]</scope>
    <source>
        <strain evidence="15 16">CCFEE 6315</strain>
    </source>
</reference>
<dbReference type="PROSITE" id="PS51203">
    <property type="entry name" value="CS"/>
    <property type="match status" value="1"/>
</dbReference>
<feature type="domain" description="CS" evidence="13">
    <location>
        <begin position="783"/>
        <end position="873"/>
    </location>
</feature>
<evidence type="ECO:0000256" key="4">
    <source>
        <dbReference type="ARBA" id="ARBA00022692"/>
    </source>
</evidence>
<evidence type="ECO:0000313" key="16">
    <source>
        <dbReference type="Proteomes" id="UP000308549"/>
    </source>
</evidence>
<dbReference type="PRINTS" id="PR00171">
    <property type="entry name" value="SUGRTRNSPORT"/>
</dbReference>
<dbReference type="EMBL" id="NAJL01000033">
    <property type="protein sequence ID" value="TKA25764.1"/>
    <property type="molecule type" value="Genomic_DNA"/>
</dbReference>
<proteinExistence type="inferred from homology"/>
<keyword evidence="6" id="KW-0677">Repeat</keyword>
<dbReference type="InterPro" id="IPR036259">
    <property type="entry name" value="MFS_trans_sf"/>
</dbReference>
<comment type="caution">
    <text evidence="15">The sequence shown here is derived from an EMBL/GenBank/DDBJ whole genome shotgun (WGS) entry which is preliminary data.</text>
</comment>
<evidence type="ECO:0000256" key="5">
    <source>
        <dbReference type="ARBA" id="ARBA00022723"/>
    </source>
</evidence>
<dbReference type="SUPFAM" id="SSF49764">
    <property type="entry name" value="HSP20-like chaperones"/>
    <property type="match status" value="1"/>
</dbReference>
<dbReference type="GO" id="GO:0046872">
    <property type="term" value="F:metal ion binding"/>
    <property type="evidence" value="ECO:0007669"/>
    <property type="project" value="UniProtKB-KW"/>
</dbReference>
<dbReference type="PROSITE" id="PS00216">
    <property type="entry name" value="SUGAR_TRANSPORT_1"/>
    <property type="match status" value="1"/>
</dbReference>
<dbReference type="Pfam" id="PF04969">
    <property type="entry name" value="CS"/>
    <property type="match status" value="1"/>
</dbReference>
<dbReference type="PROSITE" id="PS50850">
    <property type="entry name" value="MFS"/>
    <property type="match status" value="1"/>
</dbReference>
<comment type="subcellular location">
    <subcellularLocation>
        <location evidence="1">Membrane</location>
        <topology evidence="1">Multi-pass membrane protein</topology>
    </subcellularLocation>
</comment>
<evidence type="ECO:0000256" key="11">
    <source>
        <dbReference type="SAM" id="Phobius"/>
    </source>
</evidence>
<accession>A0A4U0TU71</accession>
<feature type="compositionally biased region" description="Pro residues" evidence="10">
    <location>
        <begin position="680"/>
        <end position="690"/>
    </location>
</feature>
<feature type="transmembrane region" description="Helical" evidence="11">
    <location>
        <begin position="165"/>
        <end position="182"/>
    </location>
</feature>
<dbReference type="InterPro" id="IPR005829">
    <property type="entry name" value="Sugar_transporter_CS"/>
</dbReference>
<name>A0A4U0TU71_9PEZI</name>
<dbReference type="InterPro" id="IPR007051">
    <property type="entry name" value="CHORD_dom"/>
</dbReference>
<evidence type="ECO:0000259" key="14">
    <source>
        <dbReference type="PROSITE" id="PS51401"/>
    </source>
</evidence>
<evidence type="ECO:0000256" key="10">
    <source>
        <dbReference type="SAM" id="MobiDB-lite"/>
    </source>
</evidence>
<feature type="domain" description="CHORD" evidence="14">
    <location>
        <begin position="576"/>
        <end position="632"/>
    </location>
</feature>
<dbReference type="Gene3D" id="2.60.40.790">
    <property type="match status" value="1"/>
</dbReference>
<dbReference type="NCBIfam" id="TIGR00879">
    <property type="entry name" value="SP"/>
    <property type="match status" value="1"/>
</dbReference>
<dbReference type="CDD" id="cd17356">
    <property type="entry name" value="MFS_HXT"/>
    <property type="match status" value="1"/>
</dbReference>
<feature type="transmembrane region" description="Helical" evidence="11">
    <location>
        <begin position="428"/>
        <end position="449"/>
    </location>
</feature>
<keyword evidence="8 11" id="KW-1133">Transmembrane helix</keyword>
<dbReference type="Pfam" id="PF00083">
    <property type="entry name" value="Sugar_tr"/>
    <property type="match status" value="1"/>
</dbReference>
<dbReference type="PANTHER" id="PTHR48022:SF14">
    <property type="entry name" value="MAJOR FACILITATOR SUPERFAMILY (MFS) PROFILE DOMAIN-CONTAINING PROTEIN-RELATED"/>
    <property type="match status" value="1"/>
</dbReference>
<evidence type="ECO:0008006" key="17">
    <source>
        <dbReference type="Google" id="ProtNLM"/>
    </source>
</evidence>
<feature type="domain" description="Major facilitator superfamily (MFS) profile" evidence="12">
    <location>
        <begin position="61"/>
        <end position="522"/>
    </location>
</feature>
<dbReference type="FunFam" id="1.20.1250.20:FF:000026">
    <property type="entry name" value="MFS quinate transporter QutD"/>
    <property type="match status" value="1"/>
</dbReference>
<evidence type="ECO:0000256" key="8">
    <source>
        <dbReference type="ARBA" id="ARBA00022989"/>
    </source>
</evidence>
<gene>
    <name evidence="15" type="ORF">B0A50_05861</name>
</gene>
<keyword evidence="3" id="KW-0813">Transport</keyword>
<evidence type="ECO:0000259" key="13">
    <source>
        <dbReference type="PROSITE" id="PS51203"/>
    </source>
</evidence>
<keyword evidence="16" id="KW-1185">Reference proteome</keyword>
<feature type="transmembrane region" description="Helical" evidence="11">
    <location>
        <begin position="107"/>
        <end position="128"/>
    </location>
</feature>
<dbReference type="OrthoDB" id="8120565at2759"/>
<keyword evidence="4 11" id="KW-0812">Transmembrane</keyword>
<evidence type="ECO:0000256" key="6">
    <source>
        <dbReference type="ARBA" id="ARBA00022737"/>
    </source>
</evidence>
<keyword evidence="7" id="KW-0862">Zinc</keyword>
<dbReference type="PANTHER" id="PTHR48022">
    <property type="entry name" value="PLASTIDIC GLUCOSE TRANSPORTER 4"/>
    <property type="match status" value="1"/>
</dbReference>
<feature type="transmembrane region" description="Helical" evidence="11">
    <location>
        <begin position="334"/>
        <end position="353"/>
    </location>
</feature>
<feature type="transmembrane region" description="Helical" evidence="11">
    <location>
        <begin position="497"/>
        <end position="518"/>
    </location>
</feature>
<dbReference type="InterPro" id="IPR003663">
    <property type="entry name" value="Sugar/inositol_transpt"/>
</dbReference>
<dbReference type="InterPro" id="IPR008978">
    <property type="entry name" value="HSP20-like_chaperone"/>
</dbReference>
<dbReference type="PROSITE" id="PS00217">
    <property type="entry name" value="SUGAR_TRANSPORT_2"/>
    <property type="match status" value="1"/>
</dbReference>
<dbReference type="Pfam" id="PF04968">
    <property type="entry name" value="CHORD"/>
    <property type="match status" value="2"/>
</dbReference>